<dbReference type="HOGENOM" id="CLU_031812_1_1_1"/>
<dbReference type="EMBL" id="GL945478">
    <property type="protein sequence ID" value="EGO01033.1"/>
    <property type="molecule type" value="Genomic_DNA"/>
</dbReference>
<dbReference type="AlphaFoldDB" id="F8PTN8"/>
<organism evidence="5">
    <name type="scientific">Serpula lacrymans var. lacrymans (strain S7.3)</name>
    <name type="common">Dry rot fungus</name>
    <dbReference type="NCBI Taxonomy" id="936435"/>
    <lineage>
        <taxon>Eukaryota</taxon>
        <taxon>Fungi</taxon>
        <taxon>Dikarya</taxon>
        <taxon>Basidiomycota</taxon>
        <taxon>Agaricomycotina</taxon>
        <taxon>Agaricomycetes</taxon>
        <taxon>Agaricomycetidae</taxon>
        <taxon>Boletales</taxon>
        <taxon>Coniophorineae</taxon>
        <taxon>Serpulaceae</taxon>
        <taxon>Serpula</taxon>
    </lineage>
</organism>
<sequence>MSPDTSIIWRPDDDHTIRPPRKEGEVYRPDILEVIESTIDGLSGELRKLSLDIHDHPELKFEEKYAHDAYTAFMETQGFVVKKHHLLPTAWVATYTHGQGGHVLGINSEMDALPGIGHACGHNLIGIAGVAVACGARAAMEKHNIDGKIILLGTPAEEGGAGKVLLLEKGAYDEMDICLMCHPAPGPRHSISLSSCLALFRIEVEYLGHTAHAALSPWEGKNALDAAVLAYNNISLLRQQIKPTHRVHGIFEKGEDWAVNIIPDRSKMAWYVRAPTTAEAEETLQRVIKCFEAAAIATGCTVKVATPYGGNEIRQNKALGDEVADVTLKRYGAIDYEWGIHSASTDFGNITYALPSLHPGFSIPTVPDGGNHTPAFTDAARTEVSHNACLVVSKALTAVGMRVLTDDAFLSKAKETFEEGKISMNSQ</sequence>
<dbReference type="OrthoDB" id="6119954at2759"/>
<dbReference type="InterPro" id="IPR052030">
    <property type="entry name" value="Peptidase_M20/M20A_hydrolases"/>
</dbReference>
<reference evidence="5" key="1">
    <citation type="journal article" date="2011" name="Science">
        <title>The plant cell wall-decomposing machinery underlies the functional diversity of forest fungi.</title>
        <authorList>
            <person name="Eastwood D.C."/>
            <person name="Floudas D."/>
            <person name="Binder M."/>
            <person name="Majcherczyk A."/>
            <person name="Schneider P."/>
            <person name="Aerts A."/>
            <person name="Asiegbu F.O."/>
            <person name="Baker S.E."/>
            <person name="Barry K."/>
            <person name="Bendiksby M."/>
            <person name="Blumentritt M."/>
            <person name="Coutinho P.M."/>
            <person name="Cullen D."/>
            <person name="de Vries R.P."/>
            <person name="Gathman A."/>
            <person name="Goodell B."/>
            <person name="Henrissat B."/>
            <person name="Ihrmark K."/>
            <person name="Kauserud H."/>
            <person name="Kohler A."/>
            <person name="LaButti K."/>
            <person name="Lapidus A."/>
            <person name="Lavin J.L."/>
            <person name="Lee Y.-H."/>
            <person name="Lindquist E."/>
            <person name="Lilly W."/>
            <person name="Lucas S."/>
            <person name="Morin E."/>
            <person name="Murat C."/>
            <person name="Oguiza J.A."/>
            <person name="Park J."/>
            <person name="Pisabarro A.G."/>
            <person name="Riley R."/>
            <person name="Rosling A."/>
            <person name="Salamov A."/>
            <person name="Schmidt O."/>
            <person name="Schmutz J."/>
            <person name="Skrede I."/>
            <person name="Stenlid J."/>
            <person name="Wiebenga A."/>
            <person name="Xie X."/>
            <person name="Kuees U."/>
            <person name="Hibbett D.S."/>
            <person name="Hoffmeister D."/>
            <person name="Hoegberg N."/>
            <person name="Martin F."/>
            <person name="Grigoriev I.V."/>
            <person name="Watkinson S.C."/>
        </authorList>
    </citation>
    <scope>NUCLEOTIDE SEQUENCE [LARGE SCALE GENOMIC DNA]</scope>
    <source>
        <strain evidence="5">strain S7.3</strain>
    </source>
</reference>
<dbReference type="InParanoid" id="F8PTN8"/>
<dbReference type="FunFam" id="3.30.70.360:FF:000004">
    <property type="entry name" value="Peptidase M20 domain-containing protein 2"/>
    <property type="match status" value="1"/>
</dbReference>
<dbReference type="eggNOG" id="ENOG502QQPD">
    <property type="taxonomic scope" value="Eukaryota"/>
</dbReference>
<dbReference type="Pfam" id="PF01546">
    <property type="entry name" value="Peptidase_M20"/>
    <property type="match status" value="1"/>
</dbReference>
<proteinExistence type="inferred from homology"/>
<feature type="domain" description="Peptidase M20 dimerisation" evidence="3">
    <location>
        <begin position="203"/>
        <end position="295"/>
    </location>
</feature>
<dbReference type="PIRSF" id="PIRSF037226">
    <property type="entry name" value="Amidohydrolase_ACY1L2_prd"/>
    <property type="match status" value="1"/>
</dbReference>
<name>F8PTN8_SERL3</name>
<evidence type="ECO:0000259" key="3">
    <source>
        <dbReference type="Pfam" id="PF07687"/>
    </source>
</evidence>
<dbReference type="STRING" id="936435.F8PTN8"/>
<dbReference type="InterPro" id="IPR036264">
    <property type="entry name" value="Bact_exopeptidase_dim_dom"/>
</dbReference>
<evidence type="ECO:0000256" key="2">
    <source>
        <dbReference type="PIRNR" id="PIRNR037226"/>
    </source>
</evidence>
<dbReference type="Pfam" id="PF07687">
    <property type="entry name" value="M20_dimer"/>
    <property type="match status" value="1"/>
</dbReference>
<dbReference type="Gene3D" id="3.40.630.10">
    <property type="entry name" value="Zn peptidases"/>
    <property type="match status" value="1"/>
</dbReference>
<dbReference type="InterPro" id="IPR017144">
    <property type="entry name" value="Xaa-Arg_dipeptidase"/>
</dbReference>
<evidence type="ECO:0000256" key="1">
    <source>
        <dbReference type="ARBA" id="ARBA00006247"/>
    </source>
</evidence>
<dbReference type="InterPro" id="IPR002933">
    <property type="entry name" value="Peptidase_M20"/>
</dbReference>
<dbReference type="InterPro" id="IPR011650">
    <property type="entry name" value="Peptidase_M20_dimer"/>
</dbReference>
<keyword evidence="5" id="KW-1185">Reference proteome</keyword>
<comment type="similarity">
    <text evidence="1 2">Belongs to the peptidase M20A family.</text>
</comment>
<protein>
    <recommendedName>
        <fullName evidence="2">Peptidase M20 domain-containing protein 2</fullName>
    </recommendedName>
</protein>
<dbReference type="NCBIfam" id="TIGR01891">
    <property type="entry name" value="amidohydrolases"/>
    <property type="match status" value="1"/>
</dbReference>
<gene>
    <name evidence="4" type="ORF">SERLA73DRAFT_121410</name>
</gene>
<dbReference type="SUPFAM" id="SSF53187">
    <property type="entry name" value="Zn-dependent exopeptidases"/>
    <property type="match status" value="1"/>
</dbReference>
<dbReference type="Proteomes" id="UP000008063">
    <property type="component" value="Unassembled WGS sequence"/>
</dbReference>
<dbReference type="GO" id="GO:0016805">
    <property type="term" value="F:dipeptidase activity"/>
    <property type="evidence" value="ECO:0007669"/>
    <property type="project" value="InterPro"/>
</dbReference>
<dbReference type="CDD" id="cd05672">
    <property type="entry name" value="M20_ACY1L2-like"/>
    <property type="match status" value="1"/>
</dbReference>
<accession>F8PTN8</accession>
<dbReference type="PANTHER" id="PTHR30575">
    <property type="entry name" value="PEPTIDASE M20"/>
    <property type="match status" value="1"/>
</dbReference>
<dbReference type="PANTHER" id="PTHR30575:SF0">
    <property type="entry name" value="XAA-ARG DIPEPTIDASE"/>
    <property type="match status" value="1"/>
</dbReference>
<dbReference type="Gene3D" id="3.30.70.360">
    <property type="match status" value="1"/>
</dbReference>
<dbReference type="OMA" id="MRAMGHH"/>
<evidence type="ECO:0000313" key="4">
    <source>
        <dbReference type="EMBL" id="EGO01033.1"/>
    </source>
</evidence>
<evidence type="ECO:0000313" key="5">
    <source>
        <dbReference type="Proteomes" id="UP000008063"/>
    </source>
</evidence>
<dbReference type="SUPFAM" id="SSF55031">
    <property type="entry name" value="Bacterial exopeptidase dimerisation domain"/>
    <property type="match status" value="1"/>
</dbReference>
<dbReference type="InterPro" id="IPR017439">
    <property type="entry name" value="Amidohydrolase"/>
</dbReference>